<dbReference type="OrthoDB" id="284322at2759"/>
<evidence type="ECO:0000313" key="1">
    <source>
        <dbReference type="EMBL" id="CDW45361.1"/>
    </source>
</evidence>
<reference evidence="1" key="1">
    <citation type="submission" date="2014-05" db="EMBL/GenBank/DDBJ databases">
        <authorList>
            <person name="Chronopoulou M."/>
        </authorList>
    </citation>
    <scope>NUCLEOTIDE SEQUENCE</scope>
    <source>
        <tissue evidence="1">Whole organism</tissue>
    </source>
</reference>
<sequence length="194" mass="21851">MKFRFRGGKDCPDWLLGEINAMSKFSAQKISSMAHGLIELQINDKNISREEAWSKLQSIINKDEEMEEENVKAISAALTYILFSASKFQVNGSILMTELQQLGLPKEHSSIILEILSQKGSEIRQLLQTTDNDSLLFNRYVFDVELIKSGEVAIIGLDPHEPSLPVSLTPHAFHSLLKDLRTARDLMMKEEGCS</sequence>
<dbReference type="AlphaFoldDB" id="A0A0K2V616"/>
<proteinExistence type="predicted"/>
<name>A0A0K2V616_LEPSM</name>
<dbReference type="PANTHER" id="PTHR16231:SF4">
    <property type="entry name" value="COMM DOMAIN-CONTAINING PROTEIN 4"/>
    <property type="match status" value="1"/>
</dbReference>
<dbReference type="InterPro" id="IPR047155">
    <property type="entry name" value="COMMD4/6/7/8"/>
</dbReference>
<dbReference type="PANTHER" id="PTHR16231">
    <property type="entry name" value="COMM DOMAIN-CONTAINING PROTEIN 4-8 FAMILY MEMBER"/>
    <property type="match status" value="1"/>
</dbReference>
<dbReference type="Pfam" id="PF21672">
    <property type="entry name" value="COMM_HN"/>
    <property type="match status" value="1"/>
</dbReference>
<dbReference type="EMBL" id="HACA01028000">
    <property type="protein sequence ID" value="CDW45361.1"/>
    <property type="molecule type" value="Transcribed_RNA"/>
</dbReference>
<accession>A0A0K2V616</accession>
<organism evidence="1">
    <name type="scientific">Lepeophtheirus salmonis</name>
    <name type="common">Salmon louse</name>
    <name type="synonym">Caligus salmonis</name>
    <dbReference type="NCBI Taxonomy" id="72036"/>
    <lineage>
        <taxon>Eukaryota</taxon>
        <taxon>Metazoa</taxon>
        <taxon>Ecdysozoa</taxon>
        <taxon>Arthropoda</taxon>
        <taxon>Crustacea</taxon>
        <taxon>Multicrustacea</taxon>
        <taxon>Hexanauplia</taxon>
        <taxon>Copepoda</taxon>
        <taxon>Siphonostomatoida</taxon>
        <taxon>Caligidae</taxon>
        <taxon>Lepeophtheirus</taxon>
    </lineage>
</organism>
<gene>
    <name evidence="1" type="primary">COMMD4</name>
</gene>
<protein>
    <submittedName>
        <fullName evidence="1">COMM domain containing 4 [Sorex araneus]</fullName>
    </submittedName>
</protein>